<feature type="compositionally biased region" description="Polar residues" evidence="1">
    <location>
        <begin position="875"/>
        <end position="885"/>
    </location>
</feature>
<evidence type="ECO:0000259" key="2">
    <source>
        <dbReference type="Pfam" id="PF26013"/>
    </source>
</evidence>
<feature type="region of interest" description="Disordered" evidence="1">
    <location>
        <begin position="859"/>
        <end position="906"/>
    </location>
</feature>
<evidence type="ECO:0000313" key="3">
    <source>
        <dbReference type="EMBL" id="KAH7044587.1"/>
    </source>
</evidence>
<dbReference type="PANTHER" id="PTHR39601:SF2">
    <property type="entry name" value="CHORIOGENIN HMINOR"/>
    <property type="match status" value="1"/>
</dbReference>
<dbReference type="Proteomes" id="UP000774617">
    <property type="component" value="Unassembled WGS sequence"/>
</dbReference>
<accession>A0ABQ8G4M0</accession>
<reference evidence="3 4" key="1">
    <citation type="journal article" date="2021" name="Nat. Commun.">
        <title>Genetic determinants of endophytism in the Arabidopsis root mycobiome.</title>
        <authorList>
            <person name="Mesny F."/>
            <person name="Miyauchi S."/>
            <person name="Thiergart T."/>
            <person name="Pickel B."/>
            <person name="Atanasova L."/>
            <person name="Karlsson M."/>
            <person name="Huettel B."/>
            <person name="Barry K.W."/>
            <person name="Haridas S."/>
            <person name="Chen C."/>
            <person name="Bauer D."/>
            <person name="Andreopoulos W."/>
            <person name="Pangilinan J."/>
            <person name="LaButti K."/>
            <person name="Riley R."/>
            <person name="Lipzen A."/>
            <person name="Clum A."/>
            <person name="Drula E."/>
            <person name="Henrissat B."/>
            <person name="Kohler A."/>
            <person name="Grigoriev I.V."/>
            <person name="Martin F.M."/>
            <person name="Hacquard S."/>
        </authorList>
    </citation>
    <scope>NUCLEOTIDE SEQUENCE [LARGE SCALE GENOMIC DNA]</scope>
    <source>
        <strain evidence="3 4">MPI-SDFR-AT-0080</strain>
    </source>
</reference>
<gene>
    <name evidence="3" type="ORF">B0J12DRAFT_182650</name>
</gene>
<comment type="caution">
    <text evidence="3">The sequence shown here is derived from an EMBL/GenBank/DDBJ whole genome shotgun (WGS) entry which is preliminary data.</text>
</comment>
<dbReference type="EMBL" id="JAGTJR010000020">
    <property type="protein sequence ID" value="KAH7044587.1"/>
    <property type="molecule type" value="Genomic_DNA"/>
</dbReference>
<keyword evidence="4" id="KW-1185">Reference proteome</keyword>
<feature type="compositionally biased region" description="Polar residues" evidence="1">
    <location>
        <begin position="266"/>
        <end position="281"/>
    </location>
</feature>
<feature type="region of interest" description="Disordered" evidence="1">
    <location>
        <begin position="16"/>
        <end position="129"/>
    </location>
</feature>
<proteinExistence type="predicted"/>
<feature type="compositionally biased region" description="Low complexity" evidence="1">
    <location>
        <begin position="57"/>
        <end position="67"/>
    </location>
</feature>
<feature type="domain" description="DUF8004" evidence="2">
    <location>
        <begin position="396"/>
        <end position="489"/>
    </location>
</feature>
<feature type="compositionally biased region" description="Low complexity" evidence="1">
    <location>
        <begin position="16"/>
        <end position="35"/>
    </location>
</feature>
<evidence type="ECO:0000256" key="1">
    <source>
        <dbReference type="SAM" id="MobiDB-lite"/>
    </source>
</evidence>
<feature type="compositionally biased region" description="Low complexity" evidence="1">
    <location>
        <begin position="100"/>
        <end position="117"/>
    </location>
</feature>
<feature type="compositionally biased region" description="Basic residues" evidence="1">
    <location>
        <begin position="895"/>
        <end position="906"/>
    </location>
</feature>
<dbReference type="InterPro" id="IPR058317">
    <property type="entry name" value="DUF8004"/>
</dbReference>
<organism evidence="3 4">
    <name type="scientific">Macrophomina phaseolina</name>
    <dbReference type="NCBI Taxonomy" id="35725"/>
    <lineage>
        <taxon>Eukaryota</taxon>
        <taxon>Fungi</taxon>
        <taxon>Dikarya</taxon>
        <taxon>Ascomycota</taxon>
        <taxon>Pezizomycotina</taxon>
        <taxon>Dothideomycetes</taxon>
        <taxon>Dothideomycetes incertae sedis</taxon>
        <taxon>Botryosphaeriales</taxon>
        <taxon>Botryosphaeriaceae</taxon>
        <taxon>Macrophomina</taxon>
    </lineage>
</organism>
<dbReference type="Pfam" id="PF26013">
    <property type="entry name" value="DUF8004"/>
    <property type="match status" value="1"/>
</dbReference>
<evidence type="ECO:0000313" key="4">
    <source>
        <dbReference type="Proteomes" id="UP000774617"/>
    </source>
</evidence>
<sequence>MSSAAKRLTSLFNLSSLNLADAAKQEPPAAEAESTSRGRRRSISSRLSRSQSRDRSSSAQPPVAVEEPPVPPIPQSIDRRSTIRSFVDDGGDLPLPPPVRVDSASRCSSRNSSRPGSQMRPDSETSLRPDSVLLQVTADGHLDPGNAAASNKLKRKSFFGSKTRKSAVEPSGPQAWIVGHEGKPEYNVSLLQNAEQLPELWDEQGDTYVYLYPRSSGRGPCFKVDSTIYASSTVLTQLAYGGIYSSPAIETGDRRGTLDTQVQSMDANAQNSSPVSPNTPRASDIESEDVSSKASRELMNDSLELPNSEIHLYLPLKLSSDGQVPSPGGTAPPMTPDDLETFIATRNLFAFLVGQSLVATPSRQTIFAIFLQISELLKHYEFSNLDGSTFGEIAASSFDSYVDELHLADVRASREKTIEGIVLGERMRSVMLYNEAFVHAVGKYEQIKNAGSPKFDMISRNTRDRMERASMDLEIRLRNFTARLTDFDFPGVFSGIMNSKTYEERKTVRFDAWRNAFMATRKHVISYYKSKYGAWPPKANSKKNNLETDGLNRIVLQDLYHDFSCLYDLLVDRENLTTRTMDSAPGDDENAEPMFRALRLVLSEYDRSVPPFQPPIPFDCPMLPDLRLTRSDYGTGDEKKDAKARKKDLKDDEIAQMMKKTHNEDADISNPFLDSFRQLEKSSMHRKNIDEIRDLRIGHWLFMYAVIQSLPMLVIDAPGVKWTQGVEYFLCEPPRSGVPWAKDVKNQGRAWYGIAGGSGVVSLPSDLVEHGVEGVYRRSHCWQMAEKWSMDQPGMDIDPAAAAAAAAGANMIPGAAGEDLNEPLPEPGMPRLRAGSRASSIDRRSHVRESVMLGLEALPLPTGVSPTGEMPRPVSSHSNDPTKTFDSIIGAAPQKGKKREKSRLAS</sequence>
<name>A0ABQ8G4M0_9PEZI</name>
<dbReference type="PANTHER" id="PTHR39601">
    <property type="entry name" value="CHORIOGENIN HMINOR"/>
    <property type="match status" value="1"/>
</dbReference>
<protein>
    <recommendedName>
        <fullName evidence="2">DUF8004 domain-containing protein</fullName>
    </recommendedName>
</protein>
<feature type="region of interest" description="Disordered" evidence="1">
    <location>
        <begin position="266"/>
        <end position="291"/>
    </location>
</feature>